<dbReference type="PANTHER" id="PTHR47123">
    <property type="entry name" value="F-BOX PROTEIN SKIP23"/>
    <property type="match status" value="1"/>
</dbReference>
<proteinExistence type="predicted"/>
<accession>A0A6D2HGP2</accession>
<reference evidence="2" key="1">
    <citation type="submission" date="2020-01" db="EMBL/GenBank/DDBJ databases">
        <authorList>
            <person name="Mishra B."/>
        </authorList>
    </citation>
    <scope>NUCLEOTIDE SEQUENCE [LARGE SCALE GENOMIC DNA]</scope>
</reference>
<dbReference type="Gene3D" id="1.20.1280.50">
    <property type="match status" value="1"/>
</dbReference>
<dbReference type="EMBL" id="CACVBM020000068">
    <property type="protein sequence ID" value="CAA7013907.1"/>
    <property type="molecule type" value="Genomic_DNA"/>
</dbReference>
<evidence type="ECO:0000313" key="2">
    <source>
        <dbReference type="EMBL" id="CAA7013907.1"/>
    </source>
</evidence>
<protein>
    <recommendedName>
        <fullName evidence="1">KIB1-4 beta-propeller domain-containing protein</fullName>
    </recommendedName>
</protein>
<organism evidence="2 3">
    <name type="scientific">Microthlaspi erraticum</name>
    <dbReference type="NCBI Taxonomy" id="1685480"/>
    <lineage>
        <taxon>Eukaryota</taxon>
        <taxon>Viridiplantae</taxon>
        <taxon>Streptophyta</taxon>
        <taxon>Embryophyta</taxon>
        <taxon>Tracheophyta</taxon>
        <taxon>Spermatophyta</taxon>
        <taxon>Magnoliopsida</taxon>
        <taxon>eudicotyledons</taxon>
        <taxon>Gunneridae</taxon>
        <taxon>Pentapetalae</taxon>
        <taxon>rosids</taxon>
        <taxon>malvids</taxon>
        <taxon>Brassicales</taxon>
        <taxon>Brassicaceae</taxon>
        <taxon>Coluteocarpeae</taxon>
        <taxon>Microthlaspi</taxon>
    </lineage>
</organism>
<dbReference type="PANTHER" id="PTHR47123:SF24">
    <property type="entry name" value="LOW PROTEIN: F-BOX_KELCH-REPEAT PROTEIN"/>
    <property type="match status" value="1"/>
</dbReference>
<comment type="caution">
    <text evidence="2">The sequence shown here is derived from an EMBL/GenBank/DDBJ whole genome shotgun (WGS) entry which is preliminary data.</text>
</comment>
<dbReference type="InterPro" id="IPR036047">
    <property type="entry name" value="F-box-like_dom_sf"/>
</dbReference>
<evidence type="ECO:0000259" key="1">
    <source>
        <dbReference type="Pfam" id="PF03478"/>
    </source>
</evidence>
<evidence type="ECO:0000313" key="3">
    <source>
        <dbReference type="Proteomes" id="UP000467841"/>
    </source>
</evidence>
<dbReference type="InterPro" id="IPR005174">
    <property type="entry name" value="KIB1-4_b-propeller"/>
</dbReference>
<dbReference type="SUPFAM" id="SSF81383">
    <property type="entry name" value="F-box domain"/>
    <property type="match status" value="1"/>
</dbReference>
<dbReference type="AlphaFoldDB" id="A0A6D2HGP2"/>
<feature type="domain" description="KIB1-4 beta-propeller" evidence="1">
    <location>
        <begin position="146"/>
        <end position="377"/>
    </location>
</feature>
<dbReference type="Proteomes" id="UP000467841">
    <property type="component" value="Unassembled WGS sequence"/>
</dbReference>
<dbReference type="Pfam" id="PF03478">
    <property type="entry name" value="Beta-prop_KIB1-4"/>
    <property type="match status" value="1"/>
</dbReference>
<name>A0A6D2HGP2_9BRAS</name>
<dbReference type="InterPro" id="IPR051304">
    <property type="entry name" value="SCF_F-box_domain"/>
</dbReference>
<keyword evidence="3" id="KW-1185">Reference proteome</keyword>
<dbReference type="OrthoDB" id="1110878at2759"/>
<gene>
    <name evidence="2" type="ORF">MERR_LOCUS1141</name>
</gene>
<sequence length="423" mass="47418">MAEPETEKKTSSVVLDCSLLEDFVSKLQLSPSPSAKMATKEHTLSMPDWSLLPDDLLQVISEKLENCFDVVHARSVCSAWRSTFPFPACLLRPSYSLPSFAELPYESEDLCTLEKIPLFLFRVRTLDDAASGSEFFVGAIDRRDESEDHTELPPPLQCSVKIPGSSDSEPTLVNMLDCQILSLGYDYRMFEWEPEGYIRMAVLPLNKDEFVVLLYYSHVLLVLTSAEMKWKRLENVLNGSSMWHLVAFRGKFYASLPGEVLVIDPYSLDVTLTIPSSLPLEIVSCLVPSGNDELFQVKVIASPTGEVYLGQAILRVSKLDEEAGKWVVVTDIGDRVLLIHGEIENVFFSAKELPDGCGLSRNSILITDEPRGESFLYKYGVDTGNAEDDLSFWRSSRDTCVRNISSSPMAYHLRVEQNLTLET</sequence>